<dbReference type="Proteomes" id="UP000198280">
    <property type="component" value="Unassembled WGS sequence"/>
</dbReference>
<proteinExistence type="predicted"/>
<protein>
    <submittedName>
        <fullName evidence="2">Uncharacterized protein</fullName>
    </submittedName>
</protein>
<accession>A0A239H278</accession>
<keyword evidence="3" id="KW-1185">Reference proteome</keyword>
<dbReference type="AlphaFoldDB" id="A0A239H278"/>
<organism evidence="2 3">
    <name type="scientific">Actinacidiphila glaucinigra</name>
    <dbReference type="NCBI Taxonomy" id="235986"/>
    <lineage>
        <taxon>Bacteria</taxon>
        <taxon>Bacillati</taxon>
        <taxon>Actinomycetota</taxon>
        <taxon>Actinomycetes</taxon>
        <taxon>Kitasatosporales</taxon>
        <taxon>Streptomycetaceae</taxon>
        <taxon>Actinacidiphila</taxon>
    </lineage>
</organism>
<gene>
    <name evidence="2" type="ORF">SAMN05216252_108161</name>
</gene>
<evidence type="ECO:0000313" key="3">
    <source>
        <dbReference type="Proteomes" id="UP000198280"/>
    </source>
</evidence>
<dbReference type="EMBL" id="FZOF01000008">
    <property type="protein sequence ID" value="SNS75519.1"/>
    <property type="molecule type" value="Genomic_DNA"/>
</dbReference>
<reference evidence="2 3" key="1">
    <citation type="submission" date="2017-06" db="EMBL/GenBank/DDBJ databases">
        <authorList>
            <person name="Kim H.J."/>
            <person name="Triplett B.A."/>
        </authorList>
    </citation>
    <scope>NUCLEOTIDE SEQUENCE [LARGE SCALE GENOMIC DNA]</scope>
    <source>
        <strain evidence="2 3">CGMCC 4.1858</strain>
    </source>
</reference>
<name>A0A239H278_9ACTN</name>
<evidence type="ECO:0000313" key="2">
    <source>
        <dbReference type="EMBL" id="SNS75519.1"/>
    </source>
</evidence>
<feature type="region of interest" description="Disordered" evidence="1">
    <location>
        <begin position="39"/>
        <end position="70"/>
    </location>
</feature>
<evidence type="ECO:0000256" key="1">
    <source>
        <dbReference type="SAM" id="MobiDB-lite"/>
    </source>
</evidence>
<dbReference type="RefSeq" id="WP_089225021.1">
    <property type="nucleotide sequence ID" value="NZ_FZOF01000008.1"/>
</dbReference>
<feature type="compositionally biased region" description="Basic residues" evidence="1">
    <location>
        <begin position="54"/>
        <end position="70"/>
    </location>
</feature>
<sequence length="70" mass="7963">MYTHELLGREKAEQLLREAARYRLARQAREAAREAARAAAGRRVTAADQDEGRRHARRAGRLIRRPRAAG</sequence>